<comment type="caution">
    <text evidence="3">The sequence shown here is derived from an EMBL/GenBank/DDBJ whole genome shotgun (WGS) entry which is preliminary data.</text>
</comment>
<proteinExistence type="predicted"/>
<dbReference type="InterPro" id="IPR044083">
    <property type="entry name" value="RamA-like"/>
</dbReference>
<dbReference type="CDD" id="cd07576">
    <property type="entry name" value="R-amidase_like"/>
    <property type="match status" value="1"/>
</dbReference>
<evidence type="ECO:0000313" key="3">
    <source>
        <dbReference type="EMBL" id="MBK0422087.1"/>
    </source>
</evidence>
<dbReference type="InterPro" id="IPR003010">
    <property type="entry name" value="C-N_Hydrolase"/>
</dbReference>
<reference evidence="3" key="1">
    <citation type="submission" date="2020-12" db="EMBL/GenBank/DDBJ databases">
        <title>Leucobacter sp. CAS2, isolated from Chromium sludge.</title>
        <authorList>
            <person name="Xu Z."/>
        </authorList>
    </citation>
    <scope>NUCLEOTIDE SEQUENCE</scope>
    <source>
        <strain evidence="3">CSA2</strain>
    </source>
</reference>
<evidence type="ECO:0000259" key="2">
    <source>
        <dbReference type="PROSITE" id="PS50263"/>
    </source>
</evidence>
<dbReference type="AlphaFoldDB" id="A0A934UYF7"/>
<dbReference type="Gene3D" id="3.60.110.10">
    <property type="entry name" value="Carbon-nitrogen hydrolase"/>
    <property type="match status" value="1"/>
</dbReference>
<dbReference type="PROSITE" id="PS50263">
    <property type="entry name" value="CN_HYDROLASE"/>
    <property type="match status" value="1"/>
</dbReference>
<dbReference type="PANTHER" id="PTHR43674:SF2">
    <property type="entry name" value="BETA-UREIDOPROPIONASE"/>
    <property type="match status" value="1"/>
</dbReference>
<name>A0A934UYF7_9MICO</name>
<organism evidence="3 4">
    <name type="scientific">Leucobacter edaphi</name>
    <dbReference type="NCBI Taxonomy" id="2796472"/>
    <lineage>
        <taxon>Bacteria</taxon>
        <taxon>Bacillati</taxon>
        <taxon>Actinomycetota</taxon>
        <taxon>Actinomycetes</taxon>
        <taxon>Micrococcales</taxon>
        <taxon>Microbacteriaceae</taxon>
        <taxon>Leucobacter</taxon>
    </lineage>
</organism>
<dbReference type="Pfam" id="PF00795">
    <property type="entry name" value="CN_hydrolase"/>
    <property type="match status" value="1"/>
</dbReference>
<dbReference type="PANTHER" id="PTHR43674">
    <property type="entry name" value="NITRILASE C965.09-RELATED"/>
    <property type="match status" value="1"/>
</dbReference>
<keyword evidence="4" id="KW-1185">Reference proteome</keyword>
<protein>
    <submittedName>
        <fullName evidence="3">Carbon-nitrogen hydrolase family protein</fullName>
    </submittedName>
</protein>
<dbReference type="InterPro" id="IPR036526">
    <property type="entry name" value="C-N_Hydrolase_sf"/>
</dbReference>
<dbReference type="Proteomes" id="UP000618733">
    <property type="component" value="Unassembled WGS sequence"/>
</dbReference>
<dbReference type="InterPro" id="IPR050345">
    <property type="entry name" value="Aliph_Amidase/BUP"/>
</dbReference>
<accession>A0A934UYF7</accession>
<dbReference type="EMBL" id="JAEHOI010000007">
    <property type="protein sequence ID" value="MBK0422087.1"/>
    <property type="molecule type" value="Genomic_DNA"/>
</dbReference>
<dbReference type="GO" id="GO:0016811">
    <property type="term" value="F:hydrolase activity, acting on carbon-nitrogen (but not peptide) bonds, in linear amides"/>
    <property type="evidence" value="ECO:0007669"/>
    <property type="project" value="TreeGrafter"/>
</dbReference>
<gene>
    <name evidence="3" type="ORF">JD292_08365</name>
</gene>
<dbReference type="SUPFAM" id="SSF56317">
    <property type="entry name" value="Carbon-nitrogen hydrolase"/>
    <property type="match status" value="1"/>
</dbReference>
<keyword evidence="1 3" id="KW-0378">Hydrolase</keyword>
<dbReference type="RefSeq" id="WP_200132297.1">
    <property type="nucleotide sequence ID" value="NZ_JAEHOI010000007.1"/>
</dbReference>
<evidence type="ECO:0000313" key="4">
    <source>
        <dbReference type="Proteomes" id="UP000618733"/>
    </source>
</evidence>
<evidence type="ECO:0000256" key="1">
    <source>
        <dbReference type="ARBA" id="ARBA00022801"/>
    </source>
</evidence>
<feature type="domain" description="CN hydrolase" evidence="2">
    <location>
        <begin position="8"/>
        <end position="243"/>
    </location>
</feature>
<sequence length="273" mass="29629">MNIETAPLRVTLLQAASAPGEPEENLRRLDAHAGAAAGKGSDLLITPEMFITGYNIGDRIAELAALEPLARVAAIARRHGIGIIAGGPEVGPGGEVWNAAWFFDSTGEVIARHRKIQLFGAVDREHFLPGESATTVTTFRGWRIALLICFDVEYPEAVRAAAFDGADLVAVPTAQMEPFAFVNEQVIPVRAWENGVFVAYANQIGRDGSFDYVGRSTIADPLGRRLVSASPHAEEAITGELDPGVLLAARRQNTYLDEVRTELYRQHHPHIRS</sequence>